<proteinExistence type="predicted"/>
<evidence type="ECO:0000313" key="1">
    <source>
        <dbReference type="EMBL" id="MXU99617.1"/>
    </source>
</evidence>
<sequence>MLQPVAKGFLSAALGSVSSEAGGHDLPGGWRGAARFCAWLHEISPTGFGSDLGRCGRLNNTVRFFAGGDCVFLGFATARLLLAAFKLGLEVFNVLRADLHKEDAVDYVEHLENIALRRRLNLDGWQCGRGVLLVDVVDLLLQHHGLLRQVAQALRALPRLVVLLAELCLVDGVGLLLVVQGTAEVSQARLRPGHQVVAHRHLQAAAAIELYVELKGILEEPKGQVILPNGVKYETNVAIQDGHLWVQLPADEEHEVACPVQQLECRGHLRVGKAVQCQVGIFGDGVRMVDAIHPFTHEHCFLLVSHCLHVVPHDVVESGEQAQALGNLRVHGPVHVVHEVEGLADELVALPEQALLDLALARQVEAVGIRGPGMHVLGHGEHVHHVLLGEGRPRALLQGVVPMQQLQAALEAQRAQQHALVHPKGLQKVLGAPRRHVGARGELPAVVGVQLPAQLLPQRPGAQRRPLCVV</sequence>
<dbReference type="AlphaFoldDB" id="A0A6B0VBG7"/>
<reference evidence="1" key="1">
    <citation type="submission" date="2019-12" db="EMBL/GenBank/DDBJ databases">
        <title>An insight into the sialome of adult female Ixodes ricinus ticks feeding for 6 days.</title>
        <authorList>
            <person name="Perner J."/>
            <person name="Ribeiro J.M.C."/>
        </authorList>
    </citation>
    <scope>NUCLEOTIDE SEQUENCE</scope>
    <source>
        <strain evidence="1">Semi-engorged</strain>
        <tissue evidence="1">Salivary glands</tissue>
    </source>
</reference>
<dbReference type="EMBL" id="GIFC01017534">
    <property type="protein sequence ID" value="MXU99617.1"/>
    <property type="molecule type" value="Transcribed_RNA"/>
</dbReference>
<protein>
    <submittedName>
        <fullName evidence="1">Uncharacterized protein</fullName>
    </submittedName>
</protein>
<accession>A0A6B0VBG7</accession>
<name>A0A6B0VBG7_IXORI</name>
<organism evidence="1">
    <name type="scientific">Ixodes ricinus</name>
    <name type="common">Common tick</name>
    <name type="synonym">Acarus ricinus</name>
    <dbReference type="NCBI Taxonomy" id="34613"/>
    <lineage>
        <taxon>Eukaryota</taxon>
        <taxon>Metazoa</taxon>
        <taxon>Ecdysozoa</taxon>
        <taxon>Arthropoda</taxon>
        <taxon>Chelicerata</taxon>
        <taxon>Arachnida</taxon>
        <taxon>Acari</taxon>
        <taxon>Parasitiformes</taxon>
        <taxon>Ixodida</taxon>
        <taxon>Ixodoidea</taxon>
        <taxon>Ixodidae</taxon>
        <taxon>Ixodinae</taxon>
        <taxon>Ixodes</taxon>
    </lineage>
</organism>